<proteinExistence type="predicted"/>
<gene>
    <name evidence="1" type="ORF">ITX44_36680</name>
</gene>
<comment type="caution">
    <text evidence="1">The sequence shown here is derived from an EMBL/GenBank/DDBJ whole genome shotgun (WGS) entry which is preliminary data.</text>
</comment>
<accession>A0ABS2U319</accession>
<evidence type="ECO:0000313" key="2">
    <source>
        <dbReference type="Proteomes" id="UP000749040"/>
    </source>
</evidence>
<dbReference type="Gene3D" id="3.90.70.10">
    <property type="entry name" value="Cysteine proteinases"/>
    <property type="match status" value="1"/>
</dbReference>
<sequence length="282" mass="29280">MHVQLLNETSPLSGRRLGRHIEHDPRSLAYAHGVLPKSAIKSVSWTRRIPILNQGNIGSCTGNAETGALGTDSVGRTAAATVTVKADSKGVFTAGIRTLDETFALDVYTLNTLLDSIKGNMPGDDTGSTSLACGKSGQALGLFSGYTHAYSYDALLSALQSGPVLIGIPWYNSMFEPQADGRIVVDVSSGLAGGHEMVVREYDLANDEVWPDNSWDTTWGLQGRGYFAGADLRTLLANGGDVLVPAFTASPAPAPTPTPVPAGVTGAQVAAAVRGALTGLGV</sequence>
<dbReference type="Proteomes" id="UP000749040">
    <property type="component" value="Unassembled WGS sequence"/>
</dbReference>
<name>A0ABS2U319_9ACTN</name>
<dbReference type="EMBL" id="JADKYB010000030">
    <property type="protein sequence ID" value="MBM9510000.1"/>
    <property type="molecule type" value="Genomic_DNA"/>
</dbReference>
<keyword evidence="2" id="KW-1185">Reference proteome</keyword>
<organism evidence="1 2">
    <name type="scientific">Actinacidiphila acididurans</name>
    <dbReference type="NCBI Taxonomy" id="2784346"/>
    <lineage>
        <taxon>Bacteria</taxon>
        <taxon>Bacillati</taxon>
        <taxon>Actinomycetota</taxon>
        <taxon>Actinomycetes</taxon>
        <taxon>Kitasatosporales</taxon>
        <taxon>Streptomycetaceae</taxon>
        <taxon>Actinacidiphila</taxon>
    </lineage>
</organism>
<dbReference type="RefSeq" id="WP_205363598.1">
    <property type="nucleotide sequence ID" value="NZ_JADKYB010000030.1"/>
</dbReference>
<dbReference type="SUPFAM" id="SSF54001">
    <property type="entry name" value="Cysteine proteinases"/>
    <property type="match status" value="1"/>
</dbReference>
<protein>
    <recommendedName>
        <fullName evidence="3">Papain family cysteine protease</fullName>
    </recommendedName>
</protein>
<dbReference type="InterPro" id="IPR038765">
    <property type="entry name" value="Papain-like_cys_pep_sf"/>
</dbReference>
<evidence type="ECO:0000313" key="1">
    <source>
        <dbReference type="EMBL" id="MBM9510000.1"/>
    </source>
</evidence>
<evidence type="ECO:0008006" key="3">
    <source>
        <dbReference type="Google" id="ProtNLM"/>
    </source>
</evidence>
<reference evidence="1 2" key="1">
    <citation type="submission" date="2021-01" db="EMBL/GenBank/DDBJ databases">
        <title>Streptomyces acididurans sp. nov., isolated from a peat swamp forest soil.</title>
        <authorList>
            <person name="Chantavorakit T."/>
            <person name="Duangmal K."/>
        </authorList>
    </citation>
    <scope>NUCLEOTIDE SEQUENCE [LARGE SCALE GENOMIC DNA]</scope>
    <source>
        <strain evidence="1 2">KK5PA1</strain>
    </source>
</reference>